<sequence>MLTLSTVAELRAELRRLREDARVLGGGRVAFVPTMGFLHEGHLALVEEARRRADVVAMSIFVNPLQFAPTEDLARYPRDPHGDAAKAAARGVDLLFTPGVAEMYPREARVRVVPGDLATRWEGEVRPGHFAGVLTVVAKLLNLVQPDVAVFGQKDVQQATLVRAMVRDLDMPVELVVAPTVREPDGLALSSRNVYLERDDRRRARVIPRALARIEAMFAAGERRADALLAAGRAVLATEPDVVPDYLALADGETLEPVDVATEGTIAMLAARVGRTRLLDNAILGASPRIPASDDA</sequence>
<dbReference type="GO" id="GO:0015940">
    <property type="term" value="P:pantothenate biosynthetic process"/>
    <property type="evidence" value="ECO:0007669"/>
    <property type="project" value="UniProtKB-UniRule"/>
</dbReference>
<evidence type="ECO:0000256" key="7">
    <source>
        <dbReference type="ARBA" id="ARBA00048258"/>
    </source>
</evidence>
<dbReference type="CDD" id="cd00560">
    <property type="entry name" value="PanC"/>
    <property type="match status" value="1"/>
</dbReference>
<comment type="pathway">
    <text evidence="1 8">Cofactor biosynthesis; (R)-pantothenate biosynthesis; (R)-pantothenate from (R)-pantoate and beta-alanine: step 1/1.</text>
</comment>
<keyword evidence="6 8" id="KW-0067">ATP-binding</keyword>
<comment type="function">
    <text evidence="8">Catalyzes the condensation of pantoate with beta-alanine in an ATP-dependent reaction via a pantoyl-adenylate intermediate.</text>
</comment>
<keyword evidence="3 8" id="KW-0436">Ligase</keyword>
<evidence type="ECO:0000256" key="5">
    <source>
        <dbReference type="ARBA" id="ARBA00022741"/>
    </source>
</evidence>
<evidence type="ECO:0000256" key="2">
    <source>
        <dbReference type="ARBA" id="ARBA00009256"/>
    </source>
</evidence>
<dbReference type="GO" id="GO:0005829">
    <property type="term" value="C:cytosol"/>
    <property type="evidence" value="ECO:0007669"/>
    <property type="project" value="TreeGrafter"/>
</dbReference>
<dbReference type="InterPro" id="IPR003721">
    <property type="entry name" value="Pantoate_ligase"/>
</dbReference>
<proteinExistence type="inferred from homology"/>
<feature type="binding site" evidence="8">
    <location>
        <begin position="189"/>
        <end position="192"/>
    </location>
    <ligand>
        <name>ATP</name>
        <dbReference type="ChEBI" id="CHEBI:30616"/>
    </ligand>
</feature>
<dbReference type="RefSeq" id="WP_284351779.1">
    <property type="nucleotide sequence ID" value="NZ_BRXS01000006.1"/>
</dbReference>
<feature type="active site" description="Proton donor" evidence="8">
    <location>
        <position position="42"/>
    </location>
</feature>
<comment type="subcellular location">
    <subcellularLocation>
        <location evidence="8">Cytoplasm</location>
    </subcellularLocation>
</comment>
<dbReference type="NCBIfam" id="TIGR00018">
    <property type="entry name" value="panC"/>
    <property type="match status" value="1"/>
</dbReference>
<feature type="binding site" evidence="8">
    <location>
        <position position="181"/>
    </location>
    <ligand>
        <name>ATP</name>
        <dbReference type="ChEBI" id="CHEBI:30616"/>
    </ligand>
</feature>
<organism evidence="9 10">
    <name type="scientific">Roseisolibacter agri</name>
    <dbReference type="NCBI Taxonomy" id="2014610"/>
    <lineage>
        <taxon>Bacteria</taxon>
        <taxon>Pseudomonadati</taxon>
        <taxon>Gemmatimonadota</taxon>
        <taxon>Gemmatimonadia</taxon>
        <taxon>Gemmatimonadales</taxon>
        <taxon>Gemmatimonadaceae</taxon>
        <taxon>Roseisolibacter</taxon>
    </lineage>
</organism>
<comment type="subunit">
    <text evidence="8">Homodimer.</text>
</comment>
<evidence type="ECO:0000313" key="10">
    <source>
        <dbReference type="Proteomes" id="UP001161325"/>
    </source>
</evidence>
<gene>
    <name evidence="8 9" type="primary">panC</name>
    <name evidence="9" type="ORF">rosag_38510</name>
</gene>
<evidence type="ECO:0000256" key="8">
    <source>
        <dbReference type="HAMAP-Rule" id="MF_00158"/>
    </source>
</evidence>
<dbReference type="Proteomes" id="UP001161325">
    <property type="component" value="Unassembled WGS sequence"/>
</dbReference>
<comment type="similarity">
    <text evidence="2 8">Belongs to the pantothenate synthetase family.</text>
</comment>
<dbReference type="AlphaFoldDB" id="A0AA37QK82"/>
<evidence type="ECO:0000256" key="3">
    <source>
        <dbReference type="ARBA" id="ARBA00022598"/>
    </source>
</evidence>
<comment type="miscellaneous">
    <text evidence="8">The reaction proceeds by a bi uni uni bi ping pong mechanism.</text>
</comment>
<dbReference type="Pfam" id="PF02569">
    <property type="entry name" value="Pantoate_ligase"/>
    <property type="match status" value="1"/>
</dbReference>
<feature type="binding site" evidence="8">
    <location>
        <position position="158"/>
    </location>
    <ligand>
        <name>(R)-pantoate</name>
        <dbReference type="ChEBI" id="CHEBI:15980"/>
    </ligand>
</feature>
<comment type="catalytic activity">
    <reaction evidence="7 8">
        <text>(R)-pantoate + beta-alanine + ATP = (R)-pantothenate + AMP + diphosphate + H(+)</text>
        <dbReference type="Rhea" id="RHEA:10912"/>
        <dbReference type="ChEBI" id="CHEBI:15378"/>
        <dbReference type="ChEBI" id="CHEBI:15980"/>
        <dbReference type="ChEBI" id="CHEBI:29032"/>
        <dbReference type="ChEBI" id="CHEBI:30616"/>
        <dbReference type="ChEBI" id="CHEBI:33019"/>
        <dbReference type="ChEBI" id="CHEBI:57966"/>
        <dbReference type="ChEBI" id="CHEBI:456215"/>
        <dbReference type="EC" id="6.3.2.1"/>
    </reaction>
</comment>
<protein>
    <recommendedName>
        <fullName evidence="8">Pantothenate synthetase</fullName>
        <shortName evidence="8">PS</shortName>
        <ecNumber evidence="8">6.3.2.1</ecNumber>
    </recommendedName>
    <alternativeName>
        <fullName evidence="8">Pantoate--beta-alanine ligase</fullName>
    </alternativeName>
    <alternativeName>
        <fullName evidence="8">Pantoate-activating enzyme</fullName>
    </alternativeName>
</protein>
<dbReference type="HAMAP" id="MF_00158">
    <property type="entry name" value="PanC"/>
    <property type="match status" value="1"/>
</dbReference>
<dbReference type="GO" id="GO:0005524">
    <property type="term" value="F:ATP binding"/>
    <property type="evidence" value="ECO:0007669"/>
    <property type="project" value="UniProtKB-KW"/>
</dbReference>
<keyword evidence="10" id="KW-1185">Reference proteome</keyword>
<dbReference type="EMBL" id="BRXS01000006">
    <property type="protein sequence ID" value="GLC27338.1"/>
    <property type="molecule type" value="Genomic_DNA"/>
</dbReference>
<dbReference type="EC" id="6.3.2.1" evidence="8"/>
<feature type="binding site" evidence="8">
    <location>
        <begin position="152"/>
        <end position="155"/>
    </location>
    <ligand>
        <name>ATP</name>
        <dbReference type="ChEBI" id="CHEBI:30616"/>
    </ligand>
</feature>
<dbReference type="NCBIfam" id="TIGR00125">
    <property type="entry name" value="cyt_tran_rel"/>
    <property type="match status" value="1"/>
</dbReference>
<evidence type="ECO:0000313" key="9">
    <source>
        <dbReference type="EMBL" id="GLC27338.1"/>
    </source>
</evidence>
<accession>A0AA37QK82</accession>
<feature type="binding site" evidence="8">
    <location>
        <position position="66"/>
    </location>
    <ligand>
        <name>(R)-pantoate</name>
        <dbReference type="ChEBI" id="CHEBI:15980"/>
    </ligand>
</feature>
<dbReference type="InterPro" id="IPR004821">
    <property type="entry name" value="Cyt_trans-like"/>
</dbReference>
<comment type="caution">
    <text evidence="9">The sequence shown here is derived from an EMBL/GenBank/DDBJ whole genome shotgun (WGS) entry which is preliminary data.</text>
</comment>
<dbReference type="PANTHER" id="PTHR21299:SF1">
    <property type="entry name" value="PANTOATE--BETA-ALANINE LIGASE"/>
    <property type="match status" value="1"/>
</dbReference>
<dbReference type="Gene3D" id="3.40.50.620">
    <property type="entry name" value="HUPs"/>
    <property type="match status" value="1"/>
</dbReference>
<evidence type="ECO:0000256" key="6">
    <source>
        <dbReference type="ARBA" id="ARBA00022840"/>
    </source>
</evidence>
<keyword evidence="4 8" id="KW-0566">Pantothenate biosynthesis</keyword>
<dbReference type="InterPro" id="IPR042176">
    <property type="entry name" value="Pantoate_ligase_C"/>
</dbReference>
<reference evidence="9" key="1">
    <citation type="submission" date="2022-08" db="EMBL/GenBank/DDBJ databases">
        <title>Draft genome sequencing of Roseisolibacter agri AW1220.</title>
        <authorList>
            <person name="Tobiishi Y."/>
            <person name="Tonouchi A."/>
        </authorList>
    </citation>
    <scope>NUCLEOTIDE SEQUENCE</scope>
    <source>
        <strain evidence="9">AW1220</strain>
    </source>
</reference>
<name>A0AA37QK82_9BACT</name>
<keyword evidence="5 8" id="KW-0547">Nucleotide-binding</keyword>
<evidence type="ECO:0000256" key="4">
    <source>
        <dbReference type="ARBA" id="ARBA00022655"/>
    </source>
</evidence>
<feature type="binding site" evidence="8">
    <location>
        <position position="66"/>
    </location>
    <ligand>
        <name>beta-alanine</name>
        <dbReference type="ChEBI" id="CHEBI:57966"/>
    </ligand>
</feature>
<keyword evidence="8" id="KW-0963">Cytoplasm</keyword>
<feature type="binding site" evidence="8">
    <location>
        <begin position="35"/>
        <end position="42"/>
    </location>
    <ligand>
        <name>ATP</name>
        <dbReference type="ChEBI" id="CHEBI:30616"/>
    </ligand>
</feature>
<dbReference type="InterPro" id="IPR014729">
    <property type="entry name" value="Rossmann-like_a/b/a_fold"/>
</dbReference>
<dbReference type="SUPFAM" id="SSF52374">
    <property type="entry name" value="Nucleotidylyl transferase"/>
    <property type="match status" value="1"/>
</dbReference>
<dbReference type="GO" id="GO:0004592">
    <property type="term" value="F:pantoate-beta-alanine ligase activity"/>
    <property type="evidence" value="ECO:0007669"/>
    <property type="project" value="UniProtKB-UniRule"/>
</dbReference>
<evidence type="ECO:0000256" key="1">
    <source>
        <dbReference type="ARBA" id="ARBA00004990"/>
    </source>
</evidence>
<dbReference type="PANTHER" id="PTHR21299">
    <property type="entry name" value="CYTIDYLATE KINASE/PANTOATE-BETA-ALANINE LIGASE"/>
    <property type="match status" value="1"/>
</dbReference>
<dbReference type="Gene3D" id="3.30.1300.10">
    <property type="entry name" value="Pantoate-beta-alanine ligase, C-terminal domain"/>
    <property type="match status" value="1"/>
</dbReference>